<accession>A0A1G2DTZ1</accession>
<evidence type="ECO:0008006" key="3">
    <source>
        <dbReference type="Google" id="ProtNLM"/>
    </source>
</evidence>
<evidence type="ECO:0000313" key="1">
    <source>
        <dbReference type="EMBL" id="OGZ16308.1"/>
    </source>
</evidence>
<dbReference type="InterPro" id="IPR013785">
    <property type="entry name" value="Aldolase_TIM"/>
</dbReference>
<evidence type="ECO:0000313" key="2">
    <source>
        <dbReference type="Proteomes" id="UP000178106"/>
    </source>
</evidence>
<dbReference type="SUPFAM" id="SSF51412">
    <property type="entry name" value="Inosine monophosphate dehydrogenase (IMPDH)"/>
    <property type="match status" value="1"/>
</dbReference>
<proteinExistence type="predicted"/>
<name>A0A1G2DTZ1_9BACT</name>
<comment type="caution">
    <text evidence="1">The sequence shown here is derived from an EMBL/GenBank/DDBJ whole genome shotgun (WGS) entry which is preliminary data.</text>
</comment>
<protein>
    <recommendedName>
        <fullName evidence="3">2-nitropropane dioxygenase</fullName>
    </recommendedName>
</protein>
<dbReference type="PANTHER" id="PTHR32332">
    <property type="entry name" value="2-NITROPROPANE DIOXYGENASE"/>
    <property type="match status" value="1"/>
</dbReference>
<dbReference type="Proteomes" id="UP000178106">
    <property type="component" value="Unassembled WGS sequence"/>
</dbReference>
<organism evidence="1 2">
    <name type="scientific">Candidatus Lloydbacteria bacterium RIFOXYC12_FULL_46_25</name>
    <dbReference type="NCBI Taxonomy" id="1798670"/>
    <lineage>
        <taxon>Bacteria</taxon>
        <taxon>Candidatus Lloydiibacteriota</taxon>
    </lineage>
</organism>
<sequence length="470" mass="51413">MKLPEIIQGGMGVYVSTPFLARAVALCGGLGTVSGVAVSHVFAYILQHGDPGGHYRRALEAFPFPDIAERVRATYFIEGGIEQYKKYHKVPVFSLHPPRNLIELTICANFAMVWLAKEGHDHPISINYLEKVQMPHLYSFFGAMLADVDVITIGAGIPLQVPGILDAFASGRSAEYRMTVEGSSGPAVQMVFDPKTFFNKGSFSLKRPKFLPIVSSDKLAEILLSKKASGKMDGFVAELPTAGGHNAGPRGNPKLFNEYGEPIYGEKDKINFERLHSLGLPFWIGGALANPDGLRYAQGVGAAGIQAGSIFALAQESALNDEQKRFIRKMGFRNNLRIITSEWSPTGFPFKVIELPGTLSDKATYAGRKRICNLSYLVSLFRRPDGVIVSRCGAEPEGKYLHKGGTLEGSQDKRCLCNGLLSAVTLGHPNEPQIFTLGDDVRFLQALMQNEDDSYTVSDAMKYLLNKDCL</sequence>
<dbReference type="AlphaFoldDB" id="A0A1G2DTZ1"/>
<dbReference type="EMBL" id="MHLU01000178">
    <property type="protein sequence ID" value="OGZ16308.1"/>
    <property type="molecule type" value="Genomic_DNA"/>
</dbReference>
<dbReference type="Gene3D" id="3.20.20.70">
    <property type="entry name" value="Aldolase class I"/>
    <property type="match status" value="1"/>
</dbReference>
<gene>
    <name evidence="1" type="ORF">A2494_04355</name>
</gene>
<dbReference type="PANTHER" id="PTHR32332:SF33">
    <property type="entry name" value="NITRONATE MONOOXYGENASE DOMAIN-CONTAINING PROTEIN"/>
    <property type="match status" value="1"/>
</dbReference>
<reference evidence="1 2" key="1">
    <citation type="journal article" date="2016" name="Nat. Commun.">
        <title>Thousands of microbial genomes shed light on interconnected biogeochemical processes in an aquifer system.</title>
        <authorList>
            <person name="Anantharaman K."/>
            <person name="Brown C.T."/>
            <person name="Hug L.A."/>
            <person name="Sharon I."/>
            <person name="Castelle C.J."/>
            <person name="Probst A.J."/>
            <person name="Thomas B.C."/>
            <person name="Singh A."/>
            <person name="Wilkins M.J."/>
            <person name="Karaoz U."/>
            <person name="Brodie E.L."/>
            <person name="Williams K.H."/>
            <person name="Hubbard S.S."/>
            <person name="Banfield J.F."/>
        </authorList>
    </citation>
    <scope>NUCLEOTIDE SEQUENCE [LARGE SCALE GENOMIC DNA]</scope>
</reference>